<name>A0A8S5MLR7_9CAUD</name>
<protein>
    <submittedName>
        <fullName evidence="1">Uncharacterized protein</fullName>
    </submittedName>
</protein>
<sequence>MSKYDERIKIIEYNTGKEMTDEEKLQLAFEMQYWEPFVNLLKNGTDGKQIYDIAKRMGGGRLSMRQCDMLKEVDKYMKR</sequence>
<proteinExistence type="predicted"/>
<dbReference type="EMBL" id="BK014925">
    <property type="protein sequence ID" value="DAD82991.1"/>
    <property type="molecule type" value="Genomic_DNA"/>
</dbReference>
<evidence type="ECO:0000313" key="1">
    <source>
        <dbReference type="EMBL" id="DAD82991.1"/>
    </source>
</evidence>
<reference evidence="1" key="1">
    <citation type="journal article" date="2021" name="Proc. Natl. Acad. Sci. U.S.A.">
        <title>A Catalog of Tens of Thousands of Viruses from Human Metagenomes Reveals Hidden Associations with Chronic Diseases.</title>
        <authorList>
            <person name="Tisza M.J."/>
            <person name="Buck C.B."/>
        </authorList>
    </citation>
    <scope>NUCLEOTIDE SEQUENCE</scope>
    <source>
        <strain evidence="1">CtXZx16</strain>
    </source>
</reference>
<accession>A0A8S5MLR7</accession>
<organism evidence="1">
    <name type="scientific">Siphoviridae sp. ctXZx16</name>
    <dbReference type="NCBI Taxonomy" id="2826371"/>
    <lineage>
        <taxon>Viruses</taxon>
        <taxon>Duplodnaviria</taxon>
        <taxon>Heunggongvirae</taxon>
        <taxon>Uroviricota</taxon>
        <taxon>Caudoviricetes</taxon>
    </lineage>
</organism>